<feature type="transmembrane region" description="Helical" evidence="1">
    <location>
        <begin position="4554"/>
        <end position="4575"/>
    </location>
</feature>
<dbReference type="RefSeq" id="WP_084232748.1">
    <property type="nucleotide sequence ID" value="NZ_FWXE01000013.1"/>
</dbReference>
<keyword evidence="1" id="KW-0812">Transmembrane</keyword>
<reference evidence="2" key="1">
    <citation type="submission" date="2017-08" db="EMBL/GenBank/DDBJ databases">
        <authorList>
            <person name="Alvarez-Ponce D."/>
            <person name="Weitzman C.L."/>
            <person name="Tillett R.L."/>
            <person name="Sandmeier F.C."/>
            <person name="Tracy C.R."/>
        </authorList>
    </citation>
    <scope>NUCLEOTIDE SEQUENCE [LARGE SCALE GENOMIC DNA]</scope>
    <source>
        <strain evidence="2">PS6</strain>
    </source>
</reference>
<organism evidence="2 3">
    <name type="scientific">Mycoplasmopsis agassizii</name>
    <dbReference type="NCBI Taxonomy" id="33922"/>
    <lineage>
        <taxon>Bacteria</taxon>
        <taxon>Bacillati</taxon>
        <taxon>Mycoplasmatota</taxon>
        <taxon>Mycoplasmoidales</taxon>
        <taxon>Metamycoplasmataceae</taxon>
        <taxon>Mycoplasmopsis</taxon>
    </lineage>
</organism>
<sequence>MNNKKTNKKSVLIGLGITAATIVASAVIVGATLNKTNSNNSINAISANNALASTSYNTSSTNVTLAKASADPSLLAKDANLVDVASYRQNGSYAKLNQVIQATLEFRETLIDIYAFEQSGKTKFAVLSAFAQGSGSSIEAYSQAKFQDPYENANSDTYTSANPLKNQKLRIFTYEDNDAFWKLEKEYELLNSVVNQPNKWETTIPKDLITQTRVERYLVNVFSRVIVDNNNIILFGDAGGTAIFSNPGTNITKLDWLGTTASGVSLAAGKSNTISMFLHKTDSNTSRSQLVTSKVSTSDLNNENETALKAGNYTINTNDNGWTDTSIKSSLESNYKNYLDNQWNTNAFIKLDNGNYLFGGSGEYLAVVSASGSVSSRSYGTFQTKEKFDQSFKNPTQTTYDSTNWHEKYTKDYATLWSSSINKFIKSNNKIYAIGGLNETGYIREISSSGQATSTTKTYTASGALIDIIEDGNNGFIAISNKNVLFLNSSLAVTKTISAQTYLSASSGKDNMQFFTKILPSGDGNFTLLSREGDLRPSDLANSYLTTTGETSLFNNGKLLGVRWFYNNMYTRWIFSNYFGSGSFKDKPAFLYVQEPFMDAFNAKQFIPNFGGNPVVSSSSALTFIDKSGNLKSQNTNWGAPSFQDGLLRLSDLTSITNLINTADGGYISLHLDGSIRFLNEQGYQGAWKSTNKAKDQTDLTTLTTIDFNGLKTTYKASVKTLFSNTKDGSIALSASSNNVSVASIFNSATGSLSSLNLTQEEIAQATIEPITDQKYLMYTKKKVVVIHVAKSNITVQDVTSGLLTGNKEIKKVVALPTLLTSTTEANEKNKLFLAVAIGAAGAVMKDVEVGLVASDFYESTNNPNHSVLVTPAKITKLQSMSGDFLDMFLDPINGNLTFAYSTGTTSTNPTINFFSSPVANLDKFDYHSSVSYTHNDNDDVTQWKQNASTNINKWKAATGKTLKMSEHFGRLNELGNIITSTTTVTSISDNAVTSSSTNFTAGQLLKDYNKDSVKTVIYNSSFTGGTYTSKNETNAMAFASGKSIGSVTFARALLDSTRVIDKGLIRAQATGGASGTNNPKYDSVKEKIQFPAQNQTAVDKVEHKLNLGDTQYKHFIKDDFKITHFIGDGFGGFYVAGQKTLIRLDGQFKVINYTYLGEFNGTSGSKPEEITSLSLDKLGNLVINSNLAKTVVLNPLLKTGFIQYAANKSLYAEFLDKQTKANWTTQQTAWFSTQLTTYDSDTNKATASSLAKLDKELIRVPDKEQEALGKIKFSGETDSLVIDETEVWKSGLEGFSTTGVSATTTDEQNPYKKFYKDAQLEYSLEGWVNGAKEQVWVTSNSTTSAREIFKKLLAPGVLSEGSYVLTPELKNNFTFDKVMVRFNKAVGVTTNTNKIFPDKLKSPYKLKNENFKDAVIIVSLINPTTTSANQSNNTQWGADAAFWNTLSSTPDANAFTIAKKNDAQDLSNSNFKLELPSSLQKLSVISDKKIIVKYSKTDSSTDSDWKEDPSEVSVNNQGPLYVALFIADANQVKTGATSTTDTNAKYKFKNYSFSGTTITAAKTGSSNRSESRQIQSFVIPEYISASEKSNIKTAGFSGTTDNLTFNENLDGDLKTKVDSGAVEIVYAFVPSTFNTDTISTYSVEKVDPETVTNLSSISWFTKESLINAVKVESFASKLTPQHKIIARVRLKQGSGNENKFIVSNQLKTVYSGYNKSKTTTPSEGNFSIVANESTAFAALLNDSTTGIRLSGTTSEDLFVVSGATAFDFTNFATKFNLEVGPTNSYASDTWKSLTKDISTTSINLKSSKDAYARIQAKDGWAVKTGADAIKKIGLRTLTAIGDVNLSNLSDATKLEIKGNLFHLTIDEKDSLFSSATEGLSTVESFKSNIEVAYKFDKIDGSDADEVYRNKADFIKYIQGLPTDTLNKLTKDNIKVTYITTILGREKFAIPNSKVAEFNAGVKPSLTNVKDFIKIADWVNSDYIKTNFSLLGDIEHLEIKPVENSAFDTTTGTTLGYKVQYGTWTFGTDSTATYSWSDNSPTSLDLTPLSNFSKWTVTEANSTTAKEITSIADANKFHRLGIRFVAVTKTTGSSSETKDIGLGIASSTATNDVQDNHGYQIDHTRIKQIIKLSNDYLKTNLKFKGEISKLNEGVTQAEFEKNAFPANITSEQRSQVEILYSFDDGTTWYTYENFITQIKAYQSSNSGPLTFSNLNPAVANLTTDVAKLSKLVTKYSLKSNVDSTLFELSTTDTERANAELDITEIKSDINFTNLFAAFLTNEITAGPDSANLEYLNIPLTGQLLTRYKTFELFAQEMTSRMGIKFEFQTPGTADNTVWKPYKDVKSLGNESKIKIKVSFEANADKNFVIKNDTAAVTQTDKKFTIDNNKTFTFELPVQVPTKIDVDTSKLDGITLGGNTRDIIIAEDKEKEILTALGANSDKVAIQYAIGSSTTTLADLTGASQFWFTRENFINNLRTYNQQFTLANKKIFVRFQIAAGVDSSKFAVSSTNAVEHKNSDSAVALYVNIDDFARQAGENAPSFGAEDSTSSLSKITLGISTATGVDALELLAQANVEVKYSTSKEGTYSTTLPKELGAGGTTPELWMKFSVKDTSKKTVLSTPQNATESEPIKLKLTNLSIILTVTTQDIVDLVKLTGNTKNITIDTKALQEKNAFAFANATPMFGIQLLTNNSDASSIDNDLQSIAGQSKWMSASQLTTALTGIDFDIFLDRSNATSNQDTTAQKFRIAVKWEINESADNLYKIQENTIRTFQTEKLTNLKSFVRTANYVALLQQNVKGKRISFGGSERAENIIAIDFSQLPITPANIENLKTKGVTLNLGFGNSSPDSSTNWQSDLSAGKSLMTTSNQKQLKLQFALISNDSNSTVEIENTEIVTKLGNDLVIPSVIKTDRNNLKSSVTLGGNTKTLTVDDSKAKEGITADADKVMVQYAIGKDVLNLLPVATGDASVWFNKDTFISSLSTYGKNIKREDLKIWARYQLGATVDTDTYVVSDSTPVELTSDEVSLYLDLTLESFFKSLQNGSLIYPNATTNLALGTAVNPLTDEQKKLLSENNVTIKWSLTKDGNYGLSFETLPSSITITTEAPQLWYKFETSDTSKTVLSDASKVEQMTSIDAERVFSLDTTNVLTNIELSGNTKDLVINEDKMKAALNSNFIAANFTVAYNLENITIPNVTPLTTHLGQNYYSASDLKSYLSSLTINILPSQKLFKARFVPGANVQLEGTNNQDLGGSLNSDNVKSYLHLEDLVDELKTLKAVTGENDSNASISTLTPPFTDENFPIFEQLVGLGLQLQFTNVEQNGQGVFTDAQNYPNAPRTTVMQGANASDYLYARFNVTSTSNLFVDGKFGESIKMSVKSLKAIIVGASTLSGIQISGNTKNIIINNVQSVLNNSITDSTERAAVEVQFAIGDATNRQLVKLDGTNTWYDQAAFTAQLLSYPNTIYNKQIQARYFIKKAAEYSDVYKVSTTPYVIVDKSIGVNETLKVFVHKSPLNLASLLKLSNISSDVRVSGQSDIDLPQGLVIQYSNDNTIWSTTPPATLGTNKMYKARLAAQDGYVYEDTTTTFDLDTSNVLDSVAMQNLLNQITLSGNLKTLTIDDSKALEGVQQESAYKGEVIIRYSIDGKEINGQTWFTKEEFITLLNSLNGYANEVGLITRESIKARYDYSSTSAKKFVLSFGAVHISAENINDSQFSSFTEQLIVDGGINESVKGYVDTKVLDSLGLKDLKLSGTNNSPTLITTEAFRNFLLTYNKLNPITINFDNNDQFSGSFKLFNATDIANYTETISLNTLLSNRSFSISSDAQAFGLQFKGSSKYVVATDGKEVDDYKYMFDSGQIDILVERSLTQNVAPTITIAATNGSDKPYQGKTTVTVNNNNQTFDENLFTYWYLVTNVEYQSQQLKNLAEQTALWTQTKPENLKVGDLVYVKIDVKDPTKDVLVNPNNNYSTTALKVTGLYIDKDKLSVDTAKIVYAGNFTDTSSSFDGLSRFASLPLTQDADGNYLGVSVKLTTKLKFIKTADSNIQYDKYGVPLIEREGVEDTTKPIMLNTGIAATNAEGNPVYYKFNTSSDGVKTPGKPVVSDVEGDTVTMSLTQASSLGFFAQANNQSSQILFQDQKVEFTYALKDGYLLEDPSWLNTHKQEFTIDKLKYRITSDHAVTLTSFLGKFERASDRTTGIAEGTSGFAQLKDTEALIASSLTADSTNGVTTLKGFKAINAALKAIDPKLRLSLKWTRRSNNQVTTFNDLDNQVPNRLANGDQLIIKIDSSDERFAYNSREFSLIVTDLKNEVDLSLLQFVRIQTSGITSGSGTFEILTTNPETSEQVLPQDYTYEYAVIKDGQYNSSDSQLTWSTQSPTNLKNGDLVKWRLRYIGSEGQIGDNYANRIASVPWNQTLVLQEAQVTVADKPATVNGYLVKNLKTSIDIGNFSSTDLDKIVVSYEGDNTKGSLKYDLNNVTLPADTDIQFYVKRTTTGDFEKISDLTNANLKNGDQIQIRLIASAKATSENKTLDKSVVSSTKIVVGLKQSNEILNSATTIAIGVGVAAAAVASAAIAYVLIRRFKLKK</sequence>
<evidence type="ECO:0000313" key="3">
    <source>
        <dbReference type="Proteomes" id="UP000217033"/>
    </source>
</evidence>
<proteinExistence type="predicted"/>
<gene>
    <name evidence="2" type="ORF">CJF60_05075</name>
</gene>
<comment type="caution">
    <text evidence="2">The sequence shown here is derived from an EMBL/GenBank/DDBJ whole genome shotgun (WGS) entry which is preliminary data.</text>
</comment>
<keyword evidence="1" id="KW-1133">Transmembrane helix</keyword>
<accession>A0ABX4H3Z6</accession>
<dbReference type="EMBL" id="NQMN01000003">
    <property type="protein sequence ID" value="PAF54615.1"/>
    <property type="molecule type" value="Genomic_DNA"/>
</dbReference>
<keyword evidence="3" id="KW-1185">Reference proteome</keyword>
<evidence type="ECO:0000313" key="2">
    <source>
        <dbReference type="EMBL" id="PAF54615.1"/>
    </source>
</evidence>
<protein>
    <submittedName>
        <fullName evidence="2">Uncharacterized protein</fullName>
    </submittedName>
</protein>
<dbReference type="Proteomes" id="UP000217033">
    <property type="component" value="Unassembled WGS sequence"/>
</dbReference>
<keyword evidence="1" id="KW-0472">Membrane</keyword>
<evidence type="ECO:0000256" key="1">
    <source>
        <dbReference type="SAM" id="Phobius"/>
    </source>
</evidence>
<name>A0ABX4H3Z6_9BACT</name>
<dbReference type="NCBIfam" id="NF045860">
    <property type="entry name" value="glide_Gli521"/>
    <property type="match status" value="1"/>
</dbReference>